<dbReference type="EMBL" id="KV453841">
    <property type="protein sequence ID" value="ODV91629.1"/>
    <property type="molecule type" value="Genomic_DNA"/>
</dbReference>
<dbReference type="PANTHER" id="PTHR13237:SF9">
    <property type="entry name" value="NEUROGUIDIN"/>
    <property type="match status" value="1"/>
</dbReference>
<evidence type="ECO:0000313" key="3">
    <source>
        <dbReference type="Proteomes" id="UP000095023"/>
    </source>
</evidence>
<dbReference type="AlphaFoldDB" id="A0A1E4TIS0"/>
<evidence type="ECO:0000256" key="1">
    <source>
        <dbReference type="SAM" id="MobiDB-lite"/>
    </source>
</evidence>
<feature type="compositionally biased region" description="Basic and acidic residues" evidence="1">
    <location>
        <begin position="262"/>
        <end position="275"/>
    </location>
</feature>
<dbReference type="InterPro" id="IPR007146">
    <property type="entry name" value="Sas10/Utp3/C1D"/>
</dbReference>
<keyword evidence="3" id="KW-1185">Reference proteome</keyword>
<dbReference type="GO" id="GO:0000462">
    <property type="term" value="P:maturation of SSU-rRNA from tricistronic rRNA transcript (SSU-rRNA, 5.8S rRNA, LSU-rRNA)"/>
    <property type="evidence" value="ECO:0007669"/>
    <property type="project" value="TreeGrafter"/>
</dbReference>
<feature type="compositionally biased region" description="Basic residues" evidence="1">
    <location>
        <begin position="276"/>
        <end position="287"/>
    </location>
</feature>
<name>A0A1E4TIS0_9ASCO</name>
<gene>
    <name evidence="2" type="ORF">CANCADRAFT_42265</name>
</gene>
<feature type="region of interest" description="Disordered" evidence="1">
    <location>
        <begin position="145"/>
        <end position="178"/>
    </location>
</feature>
<protein>
    <submittedName>
        <fullName evidence="2">Uncharacterized protein</fullName>
    </submittedName>
</protein>
<accession>A0A1E4TIS0</accession>
<feature type="compositionally biased region" description="Basic and acidic residues" evidence="1">
    <location>
        <begin position="214"/>
        <end position="238"/>
    </location>
</feature>
<proteinExistence type="predicted"/>
<organism evidence="2 3">
    <name type="scientific">Tortispora caseinolytica NRRL Y-17796</name>
    <dbReference type="NCBI Taxonomy" id="767744"/>
    <lineage>
        <taxon>Eukaryota</taxon>
        <taxon>Fungi</taxon>
        <taxon>Dikarya</taxon>
        <taxon>Ascomycota</taxon>
        <taxon>Saccharomycotina</taxon>
        <taxon>Trigonopsidomycetes</taxon>
        <taxon>Trigonopsidales</taxon>
        <taxon>Trigonopsidaceae</taxon>
        <taxon>Tortispora</taxon>
    </lineage>
</organism>
<dbReference type="OrthoDB" id="203440at2759"/>
<dbReference type="Pfam" id="PF04000">
    <property type="entry name" value="Sas10_Utp3"/>
    <property type="match status" value="1"/>
</dbReference>
<dbReference type="PANTHER" id="PTHR13237">
    <property type="entry name" value="SOMETHING ABOUT SILENCING PROTEIN 10-RELATED"/>
    <property type="match status" value="1"/>
</dbReference>
<reference evidence="3" key="1">
    <citation type="submission" date="2016-02" db="EMBL/GenBank/DDBJ databases">
        <title>Comparative genomics of biotechnologically important yeasts.</title>
        <authorList>
            <consortium name="DOE Joint Genome Institute"/>
            <person name="Riley R."/>
            <person name="Haridas S."/>
            <person name="Wolfe K.H."/>
            <person name="Lopes M.R."/>
            <person name="Hittinger C.T."/>
            <person name="Goker M."/>
            <person name="Salamov A."/>
            <person name="Wisecaver J."/>
            <person name="Long T.M."/>
            <person name="Aerts A.L."/>
            <person name="Barry K."/>
            <person name="Choi C."/>
            <person name="Clum A."/>
            <person name="Coughlan A.Y."/>
            <person name="Deshpande S."/>
            <person name="Douglass A.P."/>
            <person name="Hanson S.J."/>
            <person name="Klenk H.-P."/>
            <person name="Labutti K."/>
            <person name="Lapidus A."/>
            <person name="Lindquist E."/>
            <person name="Lipzen A."/>
            <person name="Meier-Kolthoff J.P."/>
            <person name="Ohm R.A."/>
            <person name="Otillar R.P."/>
            <person name="Pangilinan J."/>
            <person name="Peng Y."/>
            <person name="Rokas A."/>
            <person name="Rosa C.A."/>
            <person name="Scheuner C."/>
            <person name="Sibirny A.A."/>
            <person name="Slot J.C."/>
            <person name="Stielow J.B."/>
            <person name="Sun H."/>
            <person name="Kurtzman C.P."/>
            <person name="Blackwell M."/>
            <person name="Jeffries T.W."/>
            <person name="Grigoriev I.V."/>
        </authorList>
    </citation>
    <scope>NUCLEOTIDE SEQUENCE [LARGE SCALE GENOMIC DNA]</scope>
    <source>
        <strain evidence="3">NRRL Y-17796</strain>
    </source>
</reference>
<evidence type="ECO:0000313" key="2">
    <source>
        <dbReference type="EMBL" id="ODV91629.1"/>
    </source>
</evidence>
<dbReference type="GO" id="GO:0032040">
    <property type="term" value="C:small-subunit processome"/>
    <property type="evidence" value="ECO:0007669"/>
    <property type="project" value="TreeGrafter"/>
</dbReference>
<feature type="region of interest" description="Disordered" evidence="1">
    <location>
        <begin position="213"/>
        <end position="287"/>
    </location>
</feature>
<sequence>MDELEALCAAVEKARAPLSTDLPYEENGISLLALKNDTMLAYIHHLVLLILSKLELGTGASPDVYEELTKACISDRVVLERGVGSLESKLSYQIQQVLNAHKNAETQASISAEKRIDEEIDANNEVDSDDDETAFRPNLNGIAASHAEPAKHERPEAQVYKPPKISATSLDKKPRRAPRSALMEEFLNEMSDRPMDAPSVGTEILEKGVIQTAMDRKKEKERTKYEEENFTRLMPDKKTKSKRKLRDNFFGEDWGFTNSPDRGSDRKKSRKESAYKRSKRRARGYND</sequence>
<dbReference type="Proteomes" id="UP000095023">
    <property type="component" value="Unassembled WGS sequence"/>
</dbReference>